<dbReference type="Proteomes" id="UP000261284">
    <property type="component" value="Unassembled WGS sequence"/>
</dbReference>
<keyword evidence="4" id="KW-1185">Reference proteome</keyword>
<evidence type="ECO:0000256" key="2">
    <source>
        <dbReference type="SAM" id="SignalP"/>
    </source>
</evidence>
<dbReference type="Pfam" id="PF12895">
    <property type="entry name" value="ANAPC3"/>
    <property type="match status" value="1"/>
</dbReference>
<keyword evidence="2" id="KW-0732">Signal</keyword>
<evidence type="ECO:0000313" key="4">
    <source>
        <dbReference type="Proteomes" id="UP000261284"/>
    </source>
</evidence>
<dbReference type="PANTHER" id="PTHR12558:SF13">
    <property type="entry name" value="CELL DIVISION CYCLE PROTEIN 27 HOMOLOG"/>
    <property type="match status" value="1"/>
</dbReference>
<keyword evidence="1" id="KW-0802">TPR repeat</keyword>
<dbReference type="Pfam" id="PF13174">
    <property type="entry name" value="TPR_6"/>
    <property type="match status" value="1"/>
</dbReference>
<dbReference type="InterPro" id="IPR011990">
    <property type="entry name" value="TPR-like_helical_dom_sf"/>
</dbReference>
<dbReference type="PROSITE" id="PS50005">
    <property type="entry name" value="TPR"/>
    <property type="match status" value="1"/>
</dbReference>
<comment type="caution">
    <text evidence="3">The sequence shown here is derived from an EMBL/GenBank/DDBJ whole genome shotgun (WGS) entry which is preliminary data.</text>
</comment>
<evidence type="ECO:0000313" key="3">
    <source>
        <dbReference type="EMBL" id="RFM27572.1"/>
    </source>
</evidence>
<dbReference type="OrthoDB" id="9814448at2"/>
<evidence type="ECO:0000256" key="1">
    <source>
        <dbReference type="PROSITE-ProRule" id="PRU00339"/>
    </source>
</evidence>
<name>A0A3E1NI33_9BACT</name>
<feature type="signal peptide" evidence="2">
    <location>
        <begin position="1"/>
        <end position="22"/>
    </location>
</feature>
<dbReference type="SUPFAM" id="SSF48452">
    <property type="entry name" value="TPR-like"/>
    <property type="match status" value="5"/>
</dbReference>
<dbReference type="Pfam" id="PF13432">
    <property type="entry name" value="TPR_16"/>
    <property type="match status" value="2"/>
</dbReference>
<feature type="chain" id="PRO_5017648285" evidence="2">
    <location>
        <begin position="23"/>
        <end position="1013"/>
    </location>
</feature>
<organism evidence="3 4">
    <name type="scientific">Deminuibacter soli</name>
    <dbReference type="NCBI Taxonomy" id="2291815"/>
    <lineage>
        <taxon>Bacteria</taxon>
        <taxon>Pseudomonadati</taxon>
        <taxon>Bacteroidota</taxon>
        <taxon>Chitinophagia</taxon>
        <taxon>Chitinophagales</taxon>
        <taxon>Chitinophagaceae</taxon>
        <taxon>Deminuibacter</taxon>
    </lineage>
</organism>
<feature type="repeat" description="TPR" evidence="1">
    <location>
        <begin position="658"/>
        <end position="691"/>
    </location>
</feature>
<dbReference type="Gene3D" id="1.25.40.10">
    <property type="entry name" value="Tetratricopeptide repeat domain"/>
    <property type="match status" value="6"/>
</dbReference>
<accession>A0A3E1NI33</accession>
<dbReference type="PANTHER" id="PTHR12558">
    <property type="entry name" value="CELL DIVISION CYCLE 16,23,27"/>
    <property type="match status" value="1"/>
</dbReference>
<reference evidence="3 4" key="1">
    <citation type="submission" date="2018-08" db="EMBL/GenBank/DDBJ databases">
        <title>Chitinophagaceae sp. K23C18032701, a novel bacterium isolated from forest soil.</title>
        <authorList>
            <person name="Wang C."/>
        </authorList>
    </citation>
    <scope>NUCLEOTIDE SEQUENCE [LARGE SCALE GENOMIC DNA]</scope>
    <source>
        <strain evidence="3 4">K23C18032701</strain>
    </source>
</reference>
<dbReference type="EMBL" id="QTJU01000004">
    <property type="protein sequence ID" value="RFM27572.1"/>
    <property type="molecule type" value="Genomic_DNA"/>
</dbReference>
<protein>
    <submittedName>
        <fullName evidence="3">Tetratricopeptide repeat-containing protein</fullName>
    </submittedName>
</protein>
<sequence length="1013" mass="114406">MNSKIRVGIAFALLLNAAQLNAQATKANEDPDADFKQAKELYQKAQYSLAYPLFKTLYDENNRTSSIPVTIQVESKYYAIACGLKLDDATAAKAAVEFIDLEHYAPRIQLLCFELGEYYFRKQDYVAANTYYEKAGFDNLSNRQIADMKFHQAYGYFTMQRFNDAIPLFNAIRQIPADPNYIDANYYYGFICFYQKNYKEALTAFRVVENQPNYKTIVPYYVTEIYYFNGDKDKAIEYGAAALGKGSQYYDVQLRQLVGHAWFEKKEYDKALPYLEQYVAHTEKVRREDLYELSYCYYEAGSWDKAISGFKELGGKEDSLAQNSMYLLADAYLKVNQKPSARSAFLFCALNSSNAVQKEISRFHYAKLSAELGYTDVAQTELQEFIANYPKSAYNNEAKELLVSVLANTNNYKDALSLAQNVGLDRESVKKVYPRILYGRSVELINDQQILQADELLTKIFNAPYNTQQLPLAYFWKGEIAYRTGNIDGAVGYLQNYMTNAVTAGEVNVTDARYALGYCYLRQENYPAALQQFESIATSVSAASTGIQQDAFVRGADCYFMLKKYSKAQQLYDVVISNNLAAADYALYQKAVIAGAANHFSEKINLMQSVAQRYPSSGLIADANLEIANTHIASENFDAAIAPLNKVLADPKASSIKPEAYLKLGVAYFNLNKNDEALANFKKLVAAYPNSPESDAAVDYVRNIFISEQKTGEFVSFMRQNGKNVSYSEEDSLTYAAALIPYNNNDQATALQTLESYTTKFPDGRYALDANFQVAELYNTRKDFVNALKHYEAVNAKAPNKYAEQSVLQTARIYYFEKKDYAKAEELFKQLRGIANQQDNKLESMRGLLRCQYKLGQFTDAAPNAQELLQQKGIATDDKMMANMVIAKTSQLNNQLDEAATAYKNVVSLGKSEYAAEARYRIAEIFNTQGKLKEAEKAGFEVINKAGSYDFWITKAYILLGDVYFKEKDYFNAEATLKSVAENATTPELKQEAQQKLDAVVAEKNKNSKVVQQ</sequence>
<dbReference type="PROSITE" id="PS50293">
    <property type="entry name" value="TPR_REGION"/>
    <property type="match status" value="1"/>
</dbReference>
<dbReference type="InterPro" id="IPR019734">
    <property type="entry name" value="TPR_rpt"/>
</dbReference>
<gene>
    <name evidence="3" type="ORF">DXN05_12695</name>
</gene>
<dbReference type="AlphaFoldDB" id="A0A3E1NI33"/>
<proteinExistence type="predicted"/>
<dbReference type="RefSeq" id="WP_116847649.1">
    <property type="nucleotide sequence ID" value="NZ_QTJU01000004.1"/>
</dbReference>
<dbReference type="SMART" id="SM00028">
    <property type="entry name" value="TPR"/>
    <property type="match status" value="9"/>
</dbReference>